<dbReference type="EMBL" id="LAVV01008210">
    <property type="protein sequence ID" value="KNZ53444.1"/>
    <property type="molecule type" value="Genomic_DNA"/>
</dbReference>
<feature type="transmembrane region" description="Helical" evidence="2">
    <location>
        <begin position="176"/>
        <end position="209"/>
    </location>
</feature>
<feature type="compositionally biased region" description="Polar residues" evidence="1">
    <location>
        <begin position="778"/>
        <end position="790"/>
    </location>
</feature>
<keyword evidence="2" id="KW-0812">Transmembrane</keyword>
<gene>
    <name evidence="3" type="ORF">VP01_3237g2</name>
</gene>
<feature type="region of interest" description="Disordered" evidence="1">
    <location>
        <begin position="692"/>
        <end position="874"/>
    </location>
</feature>
<evidence type="ECO:0000256" key="2">
    <source>
        <dbReference type="SAM" id="Phobius"/>
    </source>
</evidence>
<evidence type="ECO:0000256" key="1">
    <source>
        <dbReference type="SAM" id="MobiDB-lite"/>
    </source>
</evidence>
<proteinExistence type="predicted"/>
<keyword evidence="2" id="KW-0472">Membrane</keyword>
<feature type="region of interest" description="Disordered" evidence="1">
    <location>
        <begin position="298"/>
        <end position="324"/>
    </location>
</feature>
<feature type="region of interest" description="Disordered" evidence="1">
    <location>
        <begin position="642"/>
        <end position="668"/>
    </location>
</feature>
<comment type="caution">
    <text evidence="3">The sequence shown here is derived from an EMBL/GenBank/DDBJ whole genome shotgun (WGS) entry which is preliminary data.</text>
</comment>
<accession>A0A0L6UY81</accession>
<sequence length="904" mass="98486">MPCVSDSNLGQSQPTHPTDEIISLVGCRASEPCQVCTEEFLPWLKVPPTLFPRWGHPMEINLVLAQPMKFNSSGSEPNELNFISLGIPMKSNSSGGHIATEKSSEAQFCRGGFLPGNTLPQRFLRGKMLPGRIPLRTILPRRLSPWHNFAAEASSLAEFFRGGISAAKRFLRGNVLFFFLVFFFSSLFFFSFIIRFNFFIILYCILSFLRVTARPLTRSEPSYPPTKNKIKHPPLNRNQTEFLLIKLLTAPSPSHPKLSLRPKQQIIPYLIHPQAMLQITKRRPKLLLQLNHNSEAVTSQTLDANPSQPESLTPGQLPSNTDVANNTETDVRVTYGSSDIQQTAPAPSEITAKTSPAVALPTKESELDLTISADEGQQATKVVVAAKPDKPVPLASQETDEPSEKAVVIQQEFVATESTSNAISQAPTHPMPVLIKPQLTLPRSQSLQVMTLLSIKSPQAPQALLLIKHLPLKDRQHKTLKTRMTPPLIKLWPLLTFLLPPCPRNNAPDVSSKKSTSPVVAAEAIQDGKAKPPNVNEAATAPPIDSPAPTDTTSEAEKNTESSGLQEETSIPSPPPDNDASPQEVADIQVAETEFHVSFEQPLDSAGVLSPTPLDSQEIFLNLSTKQKQRILRWSRLRSPLTVLPHPKTSLPADQPNTIPVNATETPSEHAIAEDSLQVPANPDKAVTELKAVNAGDAPQPPRTENVAEDAPEGAPRQLAEATPMEGSHIDSLSSTDKNSEAPMEGVQANVYSSDVVIPDQPQGNLMEDANPAPVVQWRTTPRTLPSTWSRIAMKPRALLQRRPQISATPNPTGKTAASENASALAVDENSEQHSTDAEAITKTSQPPENLDPPAVKAPTDNANASSDQPTTAARCTSSFQCCQSFHSFSRRLSLLRQPGTPRI</sequence>
<feature type="compositionally biased region" description="Polar residues" evidence="1">
    <location>
        <begin position="804"/>
        <end position="822"/>
    </location>
</feature>
<protein>
    <submittedName>
        <fullName evidence="3">Uncharacterized protein</fullName>
    </submittedName>
</protein>
<feature type="compositionally biased region" description="Polar residues" evidence="1">
    <location>
        <begin position="655"/>
        <end position="666"/>
    </location>
</feature>
<dbReference type="AlphaFoldDB" id="A0A0L6UY81"/>
<name>A0A0L6UY81_9BASI</name>
<dbReference type="Proteomes" id="UP000037035">
    <property type="component" value="Unassembled WGS sequence"/>
</dbReference>
<dbReference type="VEuPathDB" id="FungiDB:VP01_3237g2"/>
<feature type="region of interest" description="Disordered" evidence="1">
    <location>
        <begin position="507"/>
        <end position="583"/>
    </location>
</feature>
<keyword evidence="4" id="KW-1185">Reference proteome</keyword>
<feature type="compositionally biased region" description="Polar residues" evidence="1">
    <location>
        <begin position="861"/>
        <end position="874"/>
    </location>
</feature>
<organism evidence="3 4">
    <name type="scientific">Puccinia sorghi</name>
    <dbReference type="NCBI Taxonomy" id="27349"/>
    <lineage>
        <taxon>Eukaryota</taxon>
        <taxon>Fungi</taxon>
        <taxon>Dikarya</taxon>
        <taxon>Basidiomycota</taxon>
        <taxon>Pucciniomycotina</taxon>
        <taxon>Pucciniomycetes</taxon>
        <taxon>Pucciniales</taxon>
        <taxon>Pucciniaceae</taxon>
        <taxon>Puccinia</taxon>
    </lineage>
</organism>
<reference evidence="3 4" key="1">
    <citation type="submission" date="2015-08" db="EMBL/GenBank/DDBJ databases">
        <title>Next Generation Sequencing and Analysis of the Genome of Puccinia sorghi L Schw, the Causal Agent of Maize Common Rust.</title>
        <authorList>
            <person name="Rochi L."/>
            <person name="Burguener G."/>
            <person name="Darino M."/>
            <person name="Turjanski A."/>
            <person name="Kreff E."/>
            <person name="Dieguez M.J."/>
            <person name="Sacco F."/>
        </authorList>
    </citation>
    <scope>NUCLEOTIDE SEQUENCE [LARGE SCALE GENOMIC DNA]</scope>
    <source>
        <strain evidence="3 4">RO10H11247</strain>
    </source>
</reference>
<keyword evidence="2" id="KW-1133">Transmembrane helix</keyword>
<evidence type="ECO:0000313" key="4">
    <source>
        <dbReference type="Proteomes" id="UP000037035"/>
    </source>
</evidence>
<evidence type="ECO:0000313" key="3">
    <source>
        <dbReference type="EMBL" id="KNZ53444.1"/>
    </source>
</evidence>
<feature type="compositionally biased region" description="Polar residues" evidence="1">
    <location>
        <begin position="561"/>
        <end position="571"/>
    </location>
</feature>